<dbReference type="AlphaFoldDB" id="A0A1Y2HV67"/>
<proteinExistence type="predicted"/>
<dbReference type="EMBL" id="MCFL01000014">
    <property type="protein sequence ID" value="ORZ37022.1"/>
    <property type="molecule type" value="Genomic_DNA"/>
</dbReference>
<accession>A0A1Y2HV67</accession>
<comment type="caution">
    <text evidence="1">The sequence shown here is derived from an EMBL/GenBank/DDBJ whole genome shotgun (WGS) entry which is preliminary data.</text>
</comment>
<evidence type="ECO:0000313" key="2">
    <source>
        <dbReference type="Proteomes" id="UP000193411"/>
    </source>
</evidence>
<sequence length="232" mass="24215">MLAISYSDVEILGDSAPKQLVPTLNSTSRSRPCHNGAHVTPASQARDFFHTQTAANLTSSCDGRTGPYLSDHGIDSQNLWPSNGPSFGPGRGATQTARQDMGVTRMRLPHHGGGHHAKYGFGALRQHVDNPSSPFAANGASHATIGCGGSVHRIISSGPFESVHSRSNSSQGNRSGPRYVIASVACANCICSGTVSVNIIDIVQAQADAHVVVMDNTIADDAEGMPPTYLAA</sequence>
<evidence type="ECO:0000313" key="1">
    <source>
        <dbReference type="EMBL" id="ORZ37022.1"/>
    </source>
</evidence>
<keyword evidence="2" id="KW-1185">Reference proteome</keyword>
<organism evidence="1 2">
    <name type="scientific">Catenaria anguillulae PL171</name>
    <dbReference type="NCBI Taxonomy" id="765915"/>
    <lineage>
        <taxon>Eukaryota</taxon>
        <taxon>Fungi</taxon>
        <taxon>Fungi incertae sedis</taxon>
        <taxon>Blastocladiomycota</taxon>
        <taxon>Blastocladiomycetes</taxon>
        <taxon>Blastocladiales</taxon>
        <taxon>Catenariaceae</taxon>
        <taxon>Catenaria</taxon>
    </lineage>
</organism>
<reference evidence="1 2" key="1">
    <citation type="submission" date="2016-07" db="EMBL/GenBank/DDBJ databases">
        <title>Pervasive Adenine N6-methylation of Active Genes in Fungi.</title>
        <authorList>
            <consortium name="DOE Joint Genome Institute"/>
            <person name="Mondo S.J."/>
            <person name="Dannebaum R.O."/>
            <person name="Kuo R.C."/>
            <person name="Labutti K."/>
            <person name="Haridas S."/>
            <person name="Kuo A."/>
            <person name="Salamov A."/>
            <person name="Ahrendt S.R."/>
            <person name="Lipzen A."/>
            <person name="Sullivan W."/>
            <person name="Andreopoulos W.B."/>
            <person name="Clum A."/>
            <person name="Lindquist E."/>
            <person name="Daum C."/>
            <person name="Ramamoorthy G.K."/>
            <person name="Gryganskyi A."/>
            <person name="Culley D."/>
            <person name="Magnuson J.K."/>
            <person name="James T.Y."/>
            <person name="O'Malley M.A."/>
            <person name="Stajich J.E."/>
            <person name="Spatafora J.W."/>
            <person name="Visel A."/>
            <person name="Grigoriev I.V."/>
        </authorList>
    </citation>
    <scope>NUCLEOTIDE SEQUENCE [LARGE SCALE GENOMIC DNA]</scope>
    <source>
        <strain evidence="1 2">PL171</strain>
    </source>
</reference>
<protein>
    <submittedName>
        <fullName evidence="1">Uncharacterized protein</fullName>
    </submittedName>
</protein>
<name>A0A1Y2HV67_9FUNG</name>
<gene>
    <name evidence="1" type="ORF">BCR44DRAFT_1431298</name>
</gene>
<dbReference type="Proteomes" id="UP000193411">
    <property type="component" value="Unassembled WGS sequence"/>
</dbReference>